<dbReference type="KEGG" id="ocn:CUC15_14555"/>
<organism evidence="6 7">
    <name type="scientific">Oceanobacillus zhaokaii</name>
    <dbReference type="NCBI Taxonomy" id="2052660"/>
    <lineage>
        <taxon>Bacteria</taxon>
        <taxon>Bacillati</taxon>
        <taxon>Bacillota</taxon>
        <taxon>Bacilli</taxon>
        <taxon>Bacillales</taxon>
        <taxon>Bacillaceae</taxon>
        <taxon>Oceanobacillus</taxon>
    </lineage>
</organism>
<dbReference type="InterPro" id="IPR050519">
    <property type="entry name" value="Glycosyltransf_28_UgtP"/>
</dbReference>
<dbReference type="GO" id="GO:0016758">
    <property type="term" value="F:hexosyltransferase activity"/>
    <property type="evidence" value="ECO:0007669"/>
    <property type="project" value="InterPro"/>
</dbReference>
<gene>
    <name evidence="6" type="ORF">CUC15_14555</name>
</gene>
<dbReference type="InterPro" id="IPR009695">
    <property type="entry name" value="Diacylglyc_glucosyltr_N"/>
</dbReference>
<evidence type="ECO:0000256" key="3">
    <source>
        <dbReference type="ARBA" id="ARBA00022679"/>
    </source>
</evidence>
<dbReference type="SUPFAM" id="SSF53756">
    <property type="entry name" value="UDP-Glycosyltransferase/glycogen phosphorylase"/>
    <property type="match status" value="1"/>
</dbReference>
<dbReference type="Pfam" id="PF00534">
    <property type="entry name" value="Glycos_transf_1"/>
    <property type="match status" value="1"/>
</dbReference>
<dbReference type="OrthoDB" id="9815663at2"/>
<sequence length="380" mass="42584">MIQNSKILILTGSYGNGHLKVSKTLKETFLKNGCNEVIESDLYLEAHPLLTKATKFLYIKSFSYGQKLYGSFYYAGNKDKNSLPLDFMNYYGRKTLANLVKAFNPDIIINTFPMVVVPEFLRKSGSPIPMVNVLTDFGLHNNWTHEEITRYFVASEDLKAAMVKKGISPDKIKVSGIPIEPSFEQQSDRASLVESYGLNSDKPLTLLASGAYGVLKNMVDIVNRLLNIEDNQVIVVCGHNKKLKTNLINKFGENKNVQILGYTNKMDDLMKMATVMVTKPGGITLSEALAVQVPLILYRSVPGQERENAIFFEQNGASLNVGNPDKLIDAITNVISDDKLRREMKRQMKSLYHANASEVIYDNVSEIIASEQIKLKKEII</sequence>
<comment type="similarity">
    <text evidence="1">Belongs to the glycosyltransferase 28 family.</text>
</comment>
<keyword evidence="3" id="KW-0808">Transferase</keyword>
<feature type="domain" description="Diacylglycerol glucosyltransferase N-terminal" evidence="5">
    <location>
        <begin position="18"/>
        <end position="179"/>
    </location>
</feature>
<dbReference type="RefSeq" id="WP_114917362.1">
    <property type="nucleotide sequence ID" value="NZ_CP024848.1"/>
</dbReference>
<keyword evidence="7" id="KW-1185">Reference proteome</keyword>
<evidence type="ECO:0000256" key="2">
    <source>
        <dbReference type="ARBA" id="ARBA00022676"/>
    </source>
</evidence>
<name>A0A345PJ95_9BACI</name>
<dbReference type="GO" id="GO:0009247">
    <property type="term" value="P:glycolipid biosynthetic process"/>
    <property type="evidence" value="ECO:0007669"/>
    <property type="project" value="InterPro"/>
</dbReference>
<reference evidence="7" key="1">
    <citation type="submission" date="2017-11" db="EMBL/GenBank/DDBJ databases">
        <authorList>
            <person name="Zhu W."/>
        </authorList>
    </citation>
    <scope>NUCLEOTIDE SEQUENCE [LARGE SCALE GENOMIC DNA]</scope>
    <source>
        <strain evidence="7">160</strain>
    </source>
</reference>
<evidence type="ECO:0000313" key="6">
    <source>
        <dbReference type="EMBL" id="AXI10075.1"/>
    </source>
</evidence>
<protein>
    <submittedName>
        <fullName evidence="6">Diglucosyl diacylglycerol synthase</fullName>
    </submittedName>
</protein>
<dbReference type="Pfam" id="PF06925">
    <property type="entry name" value="MGDG_synth"/>
    <property type="match status" value="1"/>
</dbReference>
<dbReference type="Proteomes" id="UP000253908">
    <property type="component" value="Chromosome"/>
</dbReference>
<dbReference type="PANTHER" id="PTHR43025:SF3">
    <property type="entry name" value="MONOGALACTOSYLDIACYLGLYCEROL SYNTHASE 1, CHLOROPLASTIC"/>
    <property type="match status" value="1"/>
</dbReference>
<feature type="domain" description="Glycosyl transferase family 1" evidence="4">
    <location>
        <begin position="216"/>
        <end position="349"/>
    </location>
</feature>
<dbReference type="PANTHER" id="PTHR43025">
    <property type="entry name" value="MONOGALACTOSYLDIACYLGLYCEROL SYNTHASE"/>
    <property type="match status" value="1"/>
</dbReference>
<dbReference type="AlphaFoldDB" id="A0A345PJ95"/>
<dbReference type="Gene3D" id="3.40.50.2000">
    <property type="entry name" value="Glycogen Phosphorylase B"/>
    <property type="match status" value="1"/>
</dbReference>
<accession>A0A345PJ95</accession>
<evidence type="ECO:0000259" key="4">
    <source>
        <dbReference type="Pfam" id="PF00534"/>
    </source>
</evidence>
<dbReference type="EMBL" id="CP024848">
    <property type="protein sequence ID" value="AXI10075.1"/>
    <property type="molecule type" value="Genomic_DNA"/>
</dbReference>
<evidence type="ECO:0000259" key="5">
    <source>
        <dbReference type="Pfam" id="PF06925"/>
    </source>
</evidence>
<dbReference type="GO" id="GO:0016020">
    <property type="term" value="C:membrane"/>
    <property type="evidence" value="ECO:0007669"/>
    <property type="project" value="GOC"/>
</dbReference>
<keyword evidence="2" id="KW-0328">Glycosyltransferase</keyword>
<evidence type="ECO:0000256" key="1">
    <source>
        <dbReference type="ARBA" id="ARBA00006962"/>
    </source>
</evidence>
<dbReference type="InterPro" id="IPR001296">
    <property type="entry name" value="Glyco_trans_1"/>
</dbReference>
<proteinExistence type="inferred from homology"/>
<evidence type="ECO:0000313" key="7">
    <source>
        <dbReference type="Proteomes" id="UP000253908"/>
    </source>
</evidence>